<keyword evidence="5 6" id="KW-0472">Membrane</keyword>
<evidence type="ECO:0000256" key="4">
    <source>
        <dbReference type="ARBA" id="ARBA00022989"/>
    </source>
</evidence>
<dbReference type="Proteomes" id="UP000028878">
    <property type="component" value="Unassembled WGS sequence"/>
</dbReference>
<keyword evidence="2" id="KW-1003">Cell membrane</keyword>
<evidence type="ECO:0000256" key="2">
    <source>
        <dbReference type="ARBA" id="ARBA00022475"/>
    </source>
</evidence>
<organism evidence="7 8">
    <name type="scientific">Hydrogenophaga intermedia</name>
    <dbReference type="NCBI Taxonomy" id="65786"/>
    <lineage>
        <taxon>Bacteria</taxon>
        <taxon>Pseudomonadati</taxon>
        <taxon>Pseudomonadota</taxon>
        <taxon>Betaproteobacteria</taxon>
        <taxon>Burkholderiales</taxon>
        <taxon>Comamonadaceae</taxon>
        <taxon>Hydrogenophaga</taxon>
    </lineage>
</organism>
<keyword evidence="8" id="KW-1185">Reference proteome</keyword>
<evidence type="ECO:0000256" key="3">
    <source>
        <dbReference type="ARBA" id="ARBA00022692"/>
    </source>
</evidence>
<dbReference type="CDD" id="cd06580">
    <property type="entry name" value="TM_PBP1_transp_TpRbsC_like"/>
    <property type="match status" value="1"/>
</dbReference>
<dbReference type="Pfam" id="PF02653">
    <property type="entry name" value="BPD_transp_2"/>
    <property type="match status" value="1"/>
</dbReference>
<dbReference type="PANTHER" id="PTHR43370:SF1">
    <property type="entry name" value="GUANOSINE ABC TRANSPORTER PERMEASE PROTEIN NUPQ"/>
    <property type="match status" value="1"/>
</dbReference>
<sequence length="307" mass="31638">MIEPELAAVFVGSTVRLAAPLLLAATGELVSERAGVLNMSVEGMMLTGAFAGAVGSWATGSPAMGLALGVLCVLPVAWLQAFLSITLRANQIVTGIGINILVLGATTLGYRAIFGSRSRAEIPGLDKWAPPGLADLPVLGEHVFRQTWLLYAAIVLILGVAWVMRSTSLGLAIHSAGTAPQAAANSGLAVNRIRYGAVLFTGFMSALAGCFLSIGDIHTFTEGMTSGAGYLAIAAVIFGNWRLGRTLLACVLFGGATALQFQLPAMGVDIPNALLIMLPYVLALLAVGGLVGRQVAPAALTLPYKGH</sequence>
<feature type="transmembrane region" description="Helical" evidence="6">
    <location>
        <begin position="195"/>
        <end position="214"/>
    </location>
</feature>
<evidence type="ECO:0000256" key="6">
    <source>
        <dbReference type="SAM" id="Phobius"/>
    </source>
</evidence>
<reference evidence="8" key="1">
    <citation type="submission" date="2014-11" db="EMBL/GenBank/DDBJ databases">
        <title>Draft genome sequence of Hydrogenophaga intermedia S1.</title>
        <authorList>
            <person name="Gan H.M."/>
            <person name="Chew T.H."/>
            <person name="Stolz A."/>
        </authorList>
    </citation>
    <scope>NUCLEOTIDE SEQUENCE [LARGE SCALE GENOMIC DNA]</scope>
    <source>
        <strain evidence="8">S1</strain>
    </source>
</reference>
<proteinExistence type="predicted"/>
<evidence type="ECO:0000313" key="7">
    <source>
        <dbReference type="EMBL" id="CDN90248.1"/>
    </source>
</evidence>
<accession>A0A1L1PK13</accession>
<keyword evidence="3 6" id="KW-0812">Transmembrane</keyword>
<protein>
    <submittedName>
        <fullName evidence="7">Inner-membrane translocator</fullName>
    </submittedName>
</protein>
<feature type="transmembrane region" description="Helical" evidence="6">
    <location>
        <begin position="273"/>
        <end position="292"/>
    </location>
</feature>
<dbReference type="RefSeq" id="WP_009518691.1">
    <property type="nucleotide sequence ID" value="NZ_CCAE010000072.1"/>
</dbReference>
<feature type="transmembrane region" description="Helical" evidence="6">
    <location>
        <begin position="64"/>
        <end position="85"/>
    </location>
</feature>
<name>A0A1L1PK13_HYDIT</name>
<dbReference type="EMBL" id="CCAE010000072">
    <property type="protein sequence ID" value="CDN90248.1"/>
    <property type="molecule type" value="Genomic_DNA"/>
</dbReference>
<feature type="transmembrane region" description="Helical" evidence="6">
    <location>
        <begin position="148"/>
        <end position="164"/>
    </location>
</feature>
<dbReference type="AlphaFoldDB" id="A0A1L1PK13"/>
<dbReference type="GO" id="GO:0022857">
    <property type="term" value="F:transmembrane transporter activity"/>
    <property type="evidence" value="ECO:0007669"/>
    <property type="project" value="InterPro"/>
</dbReference>
<evidence type="ECO:0000313" key="8">
    <source>
        <dbReference type="Proteomes" id="UP000028878"/>
    </source>
</evidence>
<feature type="transmembrane region" description="Helical" evidence="6">
    <location>
        <begin position="220"/>
        <end position="239"/>
    </location>
</feature>
<dbReference type="InterPro" id="IPR001851">
    <property type="entry name" value="ABC_transp_permease"/>
</dbReference>
<gene>
    <name evidence="7" type="ORF">BN948_04690</name>
</gene>
<dbReference type="PANTHER" id="PTHR43370">
    <property type="entry name" value="SUGAR ABC TRANSPORTER INTEGRAL MEMBRANE PROTEIN-RELATED"/>
    <property type="match status" value="1"/>
</dbReference>
<evidence type="ECO:0000256" key="5">
    <source>
        <dbReference type="ARBA" id="ARBA00023136"/>
    </source>
</evidence>
<comment type="subcellular location">
    <subcellularLocation>
        <location evidence="1">Cell membrane</location>
        <topology evidence="1">Multi-pass membrane protein</topology>
    </subcellularLocation>
</comment>
<evidence type="ECO:0000256" key="1">
    <source>
        <dbReference type="ARBA" id="ARBA00004651"/>
    </source>
</evidence>
<keyword evidence="4 6" id="KW-1133">Transmembrane helix</keyword>
<feature type="transmembrane region" description="Helical" evidence="6">
    <location>
        <begin position="92"/>
        <end position="113"/>
    </location>
</feature>
<feature type="transmembrane region" description="Helical" evidence="6">
    <location>
        <begin position="246"/>
        <end position="267"/>
    </location>
</feature>
<dbReference type="GO" id="GO:0005886">
    <property type="term" value="C:plasma membrane"/>
    <property type="evidence" value="ECO:0007669"/>
    <property type="project" value="UniProtKB-SubCell"/>
</dbReference>